<dbReference type="SUPFAM" id="SSF53448">
    <property type="entry name" value="Nucleotide-diphospho-sugar transferases"/>
    <property type="match status" value="1"/>
</dbReference>
<comment type="caution">
    <text evidence="1">The sequence shown here is derived from an EMBL/GenBank/DDBJ whole genome shotgun (WGS) entry which is preliminary data.</text>
</comment>
<dbReference type="PANTHER" id="PTHR11183">
    <property type="entry name" value="GLYCOGENIN SUBFAMILY MEMBER"/>
    <property type="match status" value="1"/>
</dbReference>
<dbReference type="AlphaFoldDB" id="A0A397W7P0"/>
<dbReference type="InterPro" id="IPR029044">
    <property type="entry name" value="Nucleotide-diphossugar_trans"/>
</dbReference>
<reference evidence="1 2" key="1">
    <citation type="submission" date="2018-06" db="EMBL/GenBank/DDBJ databases">
        <title>Comparative genomics reveals the genomic features of Rhizophagus irregularis, R. cerebriforme, R. diaphanum and Gigaspora rosea, and their symbiotic lifestyle signature.</title>
        <authorList>
            <person name="Morin E."/>
            <person name="San Clemente H."/>
            <person name="Chen E.C.H."/>
            <person name="De La Providencia I."/>
            <person name="Hainaut M."/>
            <person name="Kuo A."/>
            <person name="Kohler A."/>
            <person name="Murat C."/>
            <person name="Tang N."/>
            <person name="Roy S."/>
            <person name="Loubradou J."/>
            <person name="Henrissat B."/>
            <person name="Grigoriev I.V."/>
            <person name="Corradi N."/>
            <person name="Roux C."/>
            <person name="Martin F.M."/>
        </authorList>
    </citation>
    <scope>NUCLEOTIDE SEQUENCE [LARGE SCALE GENOMIC DNA]</scope>
    <source>
        <strain evidence="1 2">DAOM 194757</strain>
    </source>
</reference>
<dbReference type="Gene3D" id="3.90.550.10">
    <property type="entry name" value="Spore Coat Polysaccharide Biosynthesis Protein SpsA, Chain A"/>
    <property type="match status" value="1"/>
</dbReference>
<dbReference type="EMBL" id="QKWP01000102">
    <property type="protein sequence ID" value="RIB27346.1"/>
    <property type="molecule type" value="Genomic_DNA"/>
</dbReference>
<evidence type="ECO:0000313" key="1">
    <source>
        <dbReference type="EMBL" id="RIB27346.1"/>
    </source>
</evidence>
<dbReference type="InterPro" id="IPR002495">
    <property type="entry name" value="Glyco_trans_8"/>
</dbReference>
<dbReference type="Proteomes" id="UP000266673">
    <property type="component" value="Unassembled WGS sequence"/>
</dbReference>
<keyword evidence="1" id="KW-0808">Transferase</keyword>
<dbReference type="Pfam" id="PF01501">
    <property type="entry name" value="Glyco_transf_8"/>
    <property type="match status" value="1"/>
</dbReference>
<evidence type="ECO:0000313" key="2">
    <source>
        <dbReference type="Proteomes" id="UP000266673"/>
    </source>
</evidence>
<dbReference type="InterPro" id="IPR050587">
    <property type="entry name" value="GNT1/Glycosyltrans_8"/>
</dbReference>
<proteinExistence type="predicted"/>
<keyword evidence="2" id="KW-1185">Reference proteome</keyword>
<dbReference type="STRING" id="44941.A0A397W7P0"/>
<dbReference type="GO" id="GO:0016757">
    <property type="term" value="F:glycosyltransferase activity"/>
    <property type="evidence" value="ECO:0007669"/>
    <property type="project" value="InterPro"/>
</dbReference>
<gene>
    <name evidence="1" type="ORF">C2G38_2062350</name>
</gene>
<sequence length="111" mass="13692">MILQPSITKFEEIHKYLTDHKRLDELKFADQDLLNEFYKGNWKSLPYIFNAPKTFCKCHSPVWSDKDVKNIHYIGDDKPWKEDITRKMRRVERGDIWILNNWWWKVYNDEE</sequence>
<organism evidence="1 2">
    <name type="scientific">Gigaspora rosea</name>
    <dbReference type="NCBI Taxonomy" id="44941"/>
    <lineage>
        <taxon>Eukaryota</taxon>
        <taxon>Fungi</taxon>
        <taxon>Fungi incertae sedis</taxon>
        <taxon>Mucoromycota</taxon>
        <taxon>Glomeromycotina</taxon>
        <taxon>Glomeromycetes</taxon>
        <taxon>Diversisporales</taxon>
        <taxon>Gigasporaceae</taxon>
        <taxon>Gigaspora</taxon>
    </lineage>
</organism>
<dbReference type="OrthoDB" id="2014201at2759"/>
<protein>
    <submittedName>
        <fullName evidence="1">Glycosyltransferase Family 8 protein</fullName>
    </submittedName>
</protein>
<accession>A0A397W7P0</accession>
<name>A0A397W7P0_9GLOM</name>